<evidence type="ECO:0000313" key="2">
    <source>
        <dbReference type="Proteomes" id="UP000054279"/>
    </source>
</evidence>
<protein>
    <submittedName>
        <fullName evidence="1">Uncharacterized protein</fullName>
    </submittedName>
</protein>
<organism evidence="1 2">
    <name type="scientific">Sphaerobolus stellatus (strain SS14)</name>
    <dbReference type="NCBI Taxonomy" id="990650"/>
    <lineage>
        <taxon>Eukaryota</taxon>
        <taxon>Fungi</taxon>
        <taxon>Dikarya</taxon>
        <taxon>Basidiomycota</taxon>
        <taxon>Agaricomycotina</taxon>
        <taxon>Agaricomycetes</taxon>
        <taxon>Phallomycetidae</taxon>
        <taxon>Geastrales</taxon>
        <taxon>Sphaerobolaceae</taxon>
        <taxon>Sphaerobolus</taxon>
    </lineage>
</organism>
<dbReference type="Proteomes" id="UP000054279">
    <property type="component" value="Unassembled WGS sequence"/>
</dbReference>
<gene>
    <name evidence="1" type="ORF">M422DRAFT_52409</name>
</gene>
<reference evidence="1 2" key="1">
    <citation type="submission" date="2014-06" db="EMBL/GenBank/DDBJ databases">
        <title>Evolutionary Origins and Diversification of the Mycorrhizal Mutualists.</title>
        <authorList>
            <consortium name="DOE Joint Genome Institute"/>
            <consortium name="Mycorrhizal Genomics Consortium"/>
            <person name="Kohler A."/>
            <person name="Kuo A."/>
            <person name="Nagy L.G."/>
            <person name="Floudas D."/>
            <person name="Copeland A."/>
            <person name="Barry K.W."/>
            <person name="Cichocki N."/>
            <person name="Veneault-Fourrey C."/>
            <person name="LaButti K."/>
            <person name="Lindquist E.A."/>
            <person name="Lipzen A."/>
            <person name="Lundell T."/>
            <person name="Morin E."/>
            <person name="Murat C."/>
            <person name="Riley R."/>
            <person name="Ohm R."/>
            <person name="Sun H."/>
            <person name="Tunlid A."/>
            <person name="Henrissat B."/>
            <person name="Grigoriev I.V."/>
            <person name="Hibbett D.S."/>
            <person name="Martin F."/>
        </authorList>
    </citation>
    <scope>NUCLEOTIDE SEQUENCE [LARGE SCALE GENOMIC DNA]</scope>
    <source>
        <strain evidence="1 2">SS14</strain>
    </source>
</reference>
<dbReference type="HOGENOM" id="CLU_909643_0_0_1"/>
<dbReference type="EMBL" id="KN837212">
    <property type="protein sequence ID" value="KIJ33439.1"/>
    <property type="molecule type" value="Genomic_DNA"/>
</dbReference>
<accession>A0A0C9UFC4</accession>
<keyword evidence="2" id="KW-1185">Reference proteome</keyword>
<name>A0A0C9UFC4_SPHS4</name>
<sequence>MTGTHWSLTFRRHSTAHSNNTQYLDDVITYLRQVVEKFDIHDSYNLNQATCSFNLAVALSYRCDHHDETGAIKEDIVEIISILSTTVYYRGKDSDIRQDIPGVLETAYFDHFVMLDESENSSESDDHHKANSWLRDSEKLQDGNLPPDLSLRFGEALTYRYERMRRQEDSDNVIKSLEKLNGDPTLKQRALIFLVRTYTPHFRISNVEISAESAYSCLENIEWHQDLPGCLYVLGFEHLQFYVEQEAVDLSLPNDIIKLSCLIDLSIARALDGGYDGTLAASCEVLTSLSSDGPDRSRGSIGFTGV</sequence>
<evidence type="ECO:0000313" key="1">
    <source>
        <dbReference type="EMBL" id="KIJ33439.1"/>
    </source>
</evidence>
<proteinExistence type="predicted"/>
<dbReference type="AlphaFoldDB" id="A0A0C9UFC4"/>